<protein>
    <recommendedName>
        <fullName evidence="2 7">Carbonic anhydrase</fullName>
        <ecNumber evidence="2 7">4.2.1.1</ecNumber>
    </recommendedName>
    <alternativeName>
        <fullName evidence="7">Carbonate dehydratase</fullName>
    </alternativeName>
</protein>
<dbReference type="GO" id="GO:0008270">
    <property type="term" value="F:zinc ion binding"/>
    <property type="evidence" value="ECO:0007669"/>
    <property type="project" value="UniProtKB-UniRule"/>
</dbReference>
<feature type="binding site" evidence="6">
    <location>
        <position position="103"/>
    </location>
    <ligand>
        <name>Zn(2+)</name>
        <dbReference type="ChEBI" id="CHEBI:29105"/>
    </ligand>
</feature>
<dbReference type="PROSITE" id="PS00705">
    <property type="entry name" value="PROK_CO2_ANHYDRASE_2"/>
    <property type="match status" value="1"/>
</dbReference>
<keyword evidence="6" id="KW-0479">Metal-binding</keyword>
<reference evidence="8 9" key="1">
    <citation type="journal article" date="2016" name="Nat. Commun.">
        <title>Thousands of microbial genomes shed light on interconnected biogeochemical processes in an aquifer system.</title>
        <authorList>
            <person name="Anantharaman K."/>
            <person name="Brown C.T."/>
            <person name="Hug L.A."/>
            <person name="Sharon I."/>
            <person name="Castelle C.J."/>
            <person name="Probst A.J."/>
            <person name="Thomas B.C."/>
            <person name="Singh A."/>
            <person name="Wilkins M.J."/>
            <person name="Karaoz U."/>
            <person name="Brodie E.L."/>
            <person name="Williams K.H."/>
            <person name="Hubbard S.S."/>
            <person name="Banfield J.F."/>
        </authorList>
    </citation>
    <scope>NUCLEOTIDE SEQUENCE [LARGE SCALE GENOMIC DNA]</scope>
</reference>
<comment type="cofactor">
    <cofactor evidence="6">
        <name>Zn(2+)</name>
        <dbReference type="ChEBI" id="CHEBI:29105"/>
    </cofactor>
    <text evidence="6">Binds 1 zinc ion per subunit.</text>
</comment>
<dbReference type="InterPro" id="IPR001765">
    <property type="entry name" value="Carbonic_anhydrase"/>
</dbReference>
<proteinExistence type="inferred from homology"/>
<dbReference type="InterPro" id="IPR015892">
    <property type="entry name" value="Carbonic_anhydrase_CS"/>
</dbReference>
<comment type="catalytic activity">
    <reaction evidence="5 7">
        <text>hydrogencarbonate + H(+) = CO2 + H2O</text>
        <dbReference type="Rhea" id="RHEA:10748"/>
        <dbReference type="ChEBI" id="CHEBI:15377"/>
        <dbReference type="ChEBI" id="CHEBI:15378"/>
        <dbReference type="ChEBI" id="CHEBI:16526"/>
        <dbReference type="ChEBI" id="CHEBI:17544"/>
        <dbReference type="EC" id="4.2.1.1"/>
    </reaction>
</comment>
<comment type="caution">
    <text evidence="8">The sequence shown here is derived from an EMBL/GenBank/DDBJ whole genome shotgun (WGS) entry which is preliminary data.</text>
</comment>
<dbReference type="Proteomes" id="UP000178449">
    <property type="component" value="Unassembled WGS sequence"/>
</dbReference>
<feature type="binding site" evidence="6">
    <location>
        <position position="106"/>
    </location>
    <ligand>
        <name>Zn(2+)</name>
        <dbReference type="ChEBI" id="CHEBI:29105"/>
    </ligand>
</feature>
<dbReference type="InterPro" id="IPR036874">
    <property type="entry name" value="Carbonic_anhydrase_sf"/>
</dbReference>
<dbReference type="STRING" id="1817772.A2527_07865"/>
<evidence type="ECO:0000256" key="5">
    <source>
        <dbReference type="ARBA" id="ARBA00048348"/>
    </source>
</evidence>
<dbReference type="Gene3D" id="3.40.1050.10">
    <property type="entry name" value="Carbonic anhydrase"/>
    <property type="match status" value="1"/>
</dbReference>
<evidence type="ECO:0000256" key="1">
    <source>
        <dbReference type="ARBA" id="ARBA00006217"/>
    </source>
</evidence>
<dbReference type="GO" id="GO:0015976">
    <property type="term" value="P:carbon utilization"/>
    <property type="evidence" value="ECO:0007669"/>
    <property type="project" value="InterPro"/>
</dbReference>
<sequence>MRPSPEEALVKLLEGNRRFLAGEQSHPRANIEIRRQLTLGQEPLACILGCADSRVPPQLIFDQVIGDLFMVRVAGNVLDDVVIGSIEFAVAVLETPLVMVLGHQNCGAVRAAIEHKDKIGHLRNLTERIEPVFACCKDPNDPEEVAQINAKEVAKRLRLESLLATRIEAGQLKVVAAYYEMHHGTVQILSES</sequence>
<dbReference type="PROSITE" id="PS00704">
    <property type="entry name" value="PROK_CO2_ANHYDRASE_1"/>
    <property type="match status" value="1"/>
</dbReference>
<gene>
    <name evidence="8" type="ORF">A2527_07865</name>
</gene>
<dbReference type="CDD" id="cd03378">
    <property type="entry name" value="beta_CA_cladeC"/>
    <property type="match status" value="1"/>
</dbReference>
<dbReference type="PANTHER" id="PTHR11002">
    <property type="entry name" value="CARBONIC ANHYDRASE"/>
    <property type="match status" value="1"/>
</dbReference>
<keyword evidence="4 7" id="KW-0456">Lyase</keyword>
<name>A0A1F6GAE6_9PROT</name>
<comment type="function">
    <text evidence="7">Reversible hydration of carbon dioxide.</text>
</comment>
<feature type="binding site" evidence="6">
    <location>
        <position position="52"/>
    </location>
    <ligand>
        <name>Zn(2+)</name>
        <dbReference type="ChEBI" id="CHEBI:29105"/>
    </ligand>
</feature>
<evidence type="ECO:0000256" key="7">
    <source>
        <dbReference type="RuleBase" id="RU003956"/>
    </source>
</evidence>
<dbReference type="Pfam" id="PF00484">
    <property type="entry name" value="Pro_CA"/>
    <property type="match status" value="1"/>
</dbReference>
<evidence type="ECO:0000256" key="6">
    <source>
        <dbReference type="PIRSR" id="PIRSR601765-1"/>
    </source>
</evidence>
<comment type="similarity">
    <text evidence="1 7">Belongs to the beta-class carbonic anhydrase family.</text>
</comment>
<dbReference type="PANTHER" id="PTHR11002:SF79">
    <property type="entry name" value="CARBONIC ANHYDRASE 2"/>
    <property type="match status" value="1"/>
</dbReference>
<organism evidence="8 9">
    <name type="scientific">Candidatus Lambdaproteobacteria bacterium RIFOXYD2_FULL_50_16</name>
    <dbReference type="NCBI Taxonomy" id="1817772"/>
    <lineage>
        <taxon>Bacteria</taxon>
        <taxon>Pseudomonadati</taxon>
        <taxon>Pseudomonadota</taxon>
        <taxon>Candidatus Lambdaproteobacteria</taxon>
    </lineage>
</organism>
<evidence type="ECO:0000256" key="4">
    <source>
        <dbReference type="ARBA" id="ARBA00023239"/>
    </source>
</evidence>
<evidence type="ECO:0000256" key="3">
    <source>
        <dbReference type="ARBA" id="ARBA00022833"/>
    </source>
</evidence>
<feature type="binding site" evidence="6">
    <location>
        <position position="50"/>
    </location>
    <ligand>
        <name>Zn(2+)</name>
        <dbReference type="ChEBI" id="CHEBI:29105"/>
    </ligand>
</feature>
<keyword evidence="3 6" id="KW-0862">Zinc</keyword>
<evidence type="ECO:0000313" key="8">
    <source>
        <dbReference type="EMBL" id="OGG95082.1"/>
    </source>
</evidence>
<accession>A0A1F6GAE6</accession>
<dbReference type="EMBL" id="MFNE01000026">
    <property type="protein sequence ID" value="OGG95082.1"/>
    <property type="molecule type" value="Genomic_DNA"/>
</dbReference>
<dbReference type="AlphaFoldDB" id="A0A1F6GAE6"/>
<evidence type="ECO:0000256" key="2">
    <source>
        <dbReference type="ARBA" id="ARBA00012925"/>
    </source>
</evidence>
<dbReference type="SMART" id="SM00947">
    <property type="entry name" value="Pro_CA"/>
    <property type="match status" value="1"/>
</dbReference>
<dbReference type="EC" id="4.2.1.1" evidence="2 7"/>
<dbReference type="GO" id="GO:0004089">
    <property type="term" value="F:carbonate dehydratase activity"/>
    <property type="evidence" value="ECO:0007669"/>
    <property type="project" value="UniProtKB-UniRule"/>
</dbReference>
<dbReference type="SUPFAM" id="SSF53056">
    <property type="entry name" value="beta-carbonic anhydrase, cab"/>
    <property type="match status" value="1"/>
</dbReference>
<evidence type="ECO:0000313" key="9">
    <source>
        <dbReference type="Proteomes" id="UP000178449"/>
    </source>
</evidence>